<dbReference type="Proteomes" id="UP000747399">
    <property type="component" value="Unassembled WGS sequence"/>
</dbReference>
<gene>
    <name evidence="2" type="ORF">Vafri_9308</name>
</gene>
<keyword evidence="3" id="KW-1185">Reference proteome</keyword>
<dbReference type="SUPFAM" id="SSF52266">
    <property type="entry name" value="SGNH hydrolase"/>
    <property type="match status" value="1"/>
</dbReference>
<dbReference type="Gene3D" id="3.40.50.1110">
    <property type="entry name" value="SGNH hydrolase"/>
    <property type="match status" value="1"/>
</dbReference>
<feature type="chain" id="PRO_5035188725" description="SGNH hydrolase-type esterase domain-containing protein" evidence="1">
    <location>
        <begin position="24"/>
        <end position="509"/>
    </location>
</feature>
<evidence type="ECO:0000313" key="2">
    <source>
        <dbReference type="EMBL" id="GIL53665.1"/>
    </source>
</evidence>
<dbReference type="EMBL" id="BNCO01000015">
    <property type="protein sequence ID" value="GIL53665.1"/>
    <property type="molecule type" value="Genomic_DNA"/>
</dbReference>
<proteinExistence type="predicted"/>
<name>A0A8J4B8C7_9CHLO</name>
<feature type="signal peptide" evidence="1">
    <location>
        <begin position="1"/>
        <end position="23"/>
    </location>
</feature>
<accession>A0A8J4B8C7</accession>
<protein>
    <recommendedName>
        <fullName evidence="4">SGNH hydrolase-type esterase domain-containing protein</fullName>
    </recommendedName>
</protein>
<dbReference type="PANTHER" id="PTHR34407">
    <property type="entry name" value="EXPRESSED PROTEIN"/>
    <property type="match status" value="1"/>
</dbReference>
<evidence type="ECO:0000256" key="1">
    <source>
        <dbReference type="SAM" id="SignalP"/>
    </source>
</evidence>
<dbReference type="AlphaFoldDB" id="A0A8J4B8C7"/>
<dbReference type="PANTHER" id="PTHR34407:SF1">
    <property type="entry name" value="SGNH HYDROLASE-TYPE ESTERASE DOMAIN-CONTAINING PROTEIN"/>
    <property type="match status" value="1"/>
</dbReference>
<evidence type="ECO:0000313" key="3">
    <source>
        <dbReference type="Proteomes" id="UP000747399"/>
    </source>
</evidence>
<dbReference type="CDD" id="cd00229">
    <property type="entry name" value="SGNH_hydrolase"/>
    <property type="match status" value="1"/>
</dbReference>
<evidence type="ECO:0008006" key="4">
    <source>
        <dbReference type="Google" id="ProtNLM"/>
    </source>
</evidence>
<sequence>MEFVQSLLVILAAFCLPSSYILGNVVSVRGEGIPRGTIPLIYPAGFKQEAPVNTSLLWSKSVHGLNPDVANKLRPLFDYQFVLPEQSLRAGLGYVGAARRLRKFVTDLLAGRRSLRIGVVGGSISYDMFASRRGVTDWFSIFVNWLASVTKAEVKSLNGCRPATPSLYMVFCMEHSVDPEVDLVVIEYSLNDGFDDSIKKNRIVMDKEQLVRRLMKLQNQPAVVFLQVPHVWPKYVHPFHHTSEDVEGALAAYYDVQTVSLRTSMFLLNLHHPTHGFLWNETYFNRHPIDTGHKAMADLVIHLIQEVAVGLYTWPASEQEVSWLKMPLPPPMHDGNYEPMFASCLVVDAFANLCISKEGWQWINEGTDTKPKWGFVSTTPGSELILRLGTPGVSGPATAAVVKNTTFPLLIHYLLSYAPMGQVSVDCLGGCYCQKRVNGHLSNTLMEVSVTHMVLLDVTWKDHSLPCDMRVTVLNDTTSDGHKFKVSGVVFAATNSLAAFHAIDNWIEF</sequence>
<keyword evidence="1" id="KW-0732">Signal</keyword>
<dbReference type="InterPro" id="IPR036514">
    <property type="entry name" value="SGNH_hydro_sf"/>
</dbReference>
<organism evidence="2 3">
    <name type="scientific">Volvox africanus</name>
    <dbReference type="NCBI Taxonomy" id="51714"/>
    <lineage>
        <taxon>Eukaryota</taxon>
        <taxon>Viridiplantae</taxon>
        <taxon>Chlorophyta</taxon>
        <taxon>core chlorophytes</taxon>
        <taxon>Chlorophyceae</taxon>
        <taxon>CS clade</taxon>
        <taxon>Chlamydomonadales</taxon>
        <taxon>Volvocaceae</taxon>
        <taxon>Volvox</taxon>
    </lineage>
</organism>
<comment type="caution">
    <text evidence="2">The sequence shown here is derived from an EMBL/GenBank/DDBJ whole genome shotgun (WGS) entry which is preliminary data.</text>
</comment>
<reference evidence="2" key="1">
    <citation type="journal article" date="2021" name="Proc. Natl. Acad. Sci. U.S.A.">
        <title>Three genomes in the algal genus Volvox reveal the fate of a haploid sex-determining region after a transition to homothallism.</title>
        <authorList>
            <person name="Yamamoto K."/>
            <person name="Hamaji T."/>
            <person name="Kawai-Toyooka H."/>
            <person name="Matsuzaki R."/>
            <person name="Takahashi F."/>
            <person name="Nishimura Y."/>
            <person name="Kawachi M."/>
            <person name="Noguchi H."/>
            <person name="Minakuchi Y."/>
            <person name="Umen J.G."/>
            <person name="Toyoda A."/>
            <person name="Nozaki H."/>
        </authorList>
    </citation>
    <scope>NUCLEOTIDE SEQUENCE</scope>
    <source>
        <strain evidence="2">NIES-3780</strain>
    </source>
</reference>